<dbReference type="PROSITE" id="PS50102">
    <property type="entry name" value="RRM"/>
    <property type="match status" value="1"/>
</dbReference>
<feature type="compositionally biased region" description="Basic and acidic residues" evidence="10">
    <location>
        <begin position="723"/>
        <end position="735"/>
    </location>
</feature>
<feature type="compositionally biased region" description="Basic and acidic residues" evidence="10">
    <location>
        <begin position="33"/>
        <end position="58"/>
    </location>
</feature>
<gene>
    <name evidence="15" type="ORF">VM1G_09006</name>
</gene>
<sequence>MYDDEDRPRYRYRSGSRDYDRGRGNYRRSSRSPRRDREEGEYDYYRSWKDDDNDDGHGRRSPGYPQHHQHHHQSRPHYDGTLTYDDDQGDSRDLDHAPASRSPPARSYAPPPARPSSTIIVEGLPDDATDDDILDGFASVSPDSKVFNADRVRAIRLRNNKRGRRIGFVEFVDVNAAADFLEFHYPGLRFQLAHSRGVDSDLISVGINYSWGREDDAGGRDDKRDLEDWNCPECSFMNYGSRHQCHRCRVNRPPAGSSEGHYRARDNFASYGTLCLPKLTGETDECPQQIPSPYLVIRGFEPSITEEAFANGVKKLYSEANPEAKKGTQNKLKSTAPSVRSASLGAKPDSLRRVFLLRDRKTDEVMRYGFAEFATFEDAQAAIEKFKASPKFTISSKPVSVAFIHNGVFVPHTGRVTDENSRFVFNPIYNKDICLKYWDSRVYPSIITVSDVIDSANKQSSDNAGSPEKPLDEATGAQDGSGKKLKKFKVGQPATTVKPTIAMGPQLQMWAKKRAELVGEAQAQAELAEGIIPMPAQSERERVSKRTGVKDSYLSYSDPDNLSCLLCMRKFASVQALRDHEVLNKDHIANISRDGKRDAAIEKLTAEGKQPQVVTLRVSNPLRVPSGGIYTSYADRENLHCLVCERKFTKAAVLSLHERESEMHRQNLADQRNIDRAISQLARTGKTPRKMMPAKNKGLLYRDRARERRQAYNQPGAPRRKAPKEETVPVKEPEKPSAPSKGAALLGKMGWTAGEGLGADRAGRTDVIATDMYAAGVGLGAEGGKIGDAAAEAARKTKDNYSDFVEVTRSKARERYEKLG</sequence>
<evidence type="ECO:0000313" key="16">
    <source>
        <dbReference type="Proteomes" id="UP000078559"/>
    </source>
</evidence>
<keyword evidence="4 9" id="KW-0863">Zinc-finger</keyword>
<feature type="region of interest" description="Disordered" evidence="10">
    <location>
        <begin position="711"/>
        <end position="742"/>
    </location>
</feature>
<evidence type="ECO:0000256" key="8">
    <source>
        <dbReference type="PROSITE-ProRule" id="PRU00176"/>
    </source>
</evidence>
<comment type="subcellular location">
    <subcellularLocation>
        <location evidence="1">Nucleus</location>
    </subcellularLocation>
</comment>
<dbReference type="InterPro" id="IPR000504">
    <property type="entry name" value="RRM_dom"/>
</dbReference>
<dbReference type="OrthoDB" id="29221at2759"/>
<evidence type="ECO:0000259" key="12">
    <source>
        <dbReference type="PROSITE" id="PS50157"/>
    </source>
</evidence>
<dbReference type="AlphaFoldDB" id="A0A194WA03"/>
<keyword evidence="7" id="KW-0539">Nucleus</keyword>
<dbReference type="Pfam" id="PF01585">
    <property type="entry name" value="G-patch"/>
    <property type="match status" value="1"/>
</dbReference>
<dbReference type="PROSITE" id="PS01358">
    <property type="entry name" value="ZF_RANBP2_1"/>
    <property type="match status" value="1"/>
</dbReference>
<name>A0A194WA03_CYTMA</name>
<dbReference type="InterPro" id="IPR012677">
    <property type="entry name" value="Nucleotide-bd_a/b_plait_sf"/>
</dbReference>
<feature type="compositionally biased region" description="Low complexity" evidence="10">
    <location>
        <begin position="99"/>
        <end position="108"/>
    </location>
</feature>
<evidence type="ECO:0000256" key="10">
    <source>
        <dbReference type="SAM" id="MobiDB-lite"/>
    </source>
</evidence>
<evidence type="ECO:0000256" key="7">
    <source>
        <dbReference type="ARBA" id="ARBA00023242"/>
    </source>
</evidence>
<dbReference type="InterPro" id="IPR001876">
    <property type="entry name" value="Znf_RanBP2"/>
</dbReference>
<dbReference type="GO" id="GO:0008270">
    <property type="term" value="F:zinc ion binding"/>
    <property type="evidence" value="ECO:0007669"/>
    <property type="project" value="UniProtKB-KW"/>
</dbReference>
<protein>
    <recommendedName>
        <fullName evidence="17">RNA-binding protein 5</fullName>
    </recommendedName>
</protein>
<organism evidence="15 16">
    <name type="scientific">Cytospora mali</name>
    <name type="common">Apple Valsa canker fungus</name>
    <name type="synonym">Valsa mali</name>
    <dbReference type="NCBI Taxonomy" id="578113"/>
    <lineage>
        <taxon>Eukaryota</taxon>
        <taxon>Fungi</taxon>
        <taxon>Dikarya</taxon>
        <taxon>Ascomycota</taxon>
        <taxon>Pezizomycotina</taxon>
        <taxon>Sordariomycetes</taxon>
        <taxon>Sordariomycetidae</taxon>
        <taxon>Diaporthales</taxon>
        <taxon>Cytosporaceae</taxon>
        <taxon>Cytospora</taxon>
    </lineage>
</organism>
<evidence type="ECO:0000256" key="3">
    <source>
        <dbReference type="ARBA" id="ARBA00022737"/>
    </source>
</evidence>
<keyword evidence="5" id="KW-0862">Zinc</keyword>
<keyword evidence="2" id="KW-0479">Metal-binding</keyword>
<dbReference type="Gene3D" id="3.30.70.330">
    <property type="match status" value="2"/>
</dbReference>
<dbReference type="GO" id="GO:0003723">
    <property type="term" value="F:RNA binding"/>
    <property type="evidence" value="ECO:0007669"/>
    <property type="project" value="UniProtKB-UniRule"/>
</dbReference>
<dbReference type="Gene3D" id="4.10.1060.10">
    <property type="entry name" value="Zinc finger, RanBP2-type"/>
    <property type="match status" value="1"/>
</dbReference>
<reference evidence="15" key="1">
    <citation type="submission" date="2014-12" db="EMBL/GenBank/DDBJ databases">
        <title>Genome Sequence of Valsa Canker Pathogens Uncovers a Specific Adaption of Colonization on Woody Bark.</title>
        <authorList>
            <person name="Yin Z."/>
            <person name="Liu H."/>
            <person name="Gao X."/>
            <person name="Li Z."/>
            <person name="Song N."/>
            <person name="Ke X."/>
            <person name="Dai Q."/>
            <person name="Wu Y."/>
            <person name="Sun Y."/>
            <person name="Xu J.-R."/>
            <person name="Kang Z.K."/>
            <person name="Wang L."/>
            <person name="Huang L."/>
        </authorList>
    </citation>
    <scope>NUCLEOTIDE SEQUENCE [LARGE SCALE GENOMIC DNA]</scope>
    <source>
        <strain evidence="15">03-8</strain>
    </source>
</reference>
<dbReference type="Proteomes" id="UP000078559">
    <property type="component" value="Chromosome 10"/>
</dbReference>
<evidence type="ECO:0000313" key="15">
    <source>
        <dbReference type="EMBL" id="KUI73147.1"/>
    </source>
</evidence>
<evidence type="ECO:0000259" key="11">
    <source>
        <dbReference type="PROSITE" id="PS50102"/>
    </source>
</evidence>
<keyword evidence="3" id="KW-0677">Repeat</keyword>
<keyword evidence="6 8" id="KW-0694">RNA-binding</keyword>
<evidence type="ECO:0000256" key="1">
    <source>
        <dbReference type="ARBA" id="ARBA00004123"/>
    </source>
</evidence>
<keyword evidence="16" id="KW-1185">Reference proteome</keyword>
<feature type="domain" description="G-patch" evidence="13">
    <location>
        <begin position="738"/>
        <end position="784"/>
    </location>
</feature>
<dbReference type="PROSITE" id="PS50157">
    <property type="entry name" value="ZINC_FINGER_C2H2_2"/>
    <property type="match status" value="1"/>
</dbReference>
<evidence type="ECO:0008006" key="17">
    <source>
        <dbReference type="Google" id="ProtNLM"/>
    </source>
</evidence>
<feature type="compositionally biased region" description="Basic and acidic residues" evidence="10">
    <location>
        <begin position="89"/>
        <end position="98"/>
    </location>
</feature>
<dbReference type="InterPro" id="IPR000467">
    <property type="entry name" value="G_patch_dom"/>
</dbReference>
<feature type="region of interest" description="Disordered" evidence="10">
    <location>
        <begin position="322"/>
        <end position="341"/>
    </location>
</feature>
<feature type="domain" description="RanBP2-type" evidence="14">
    <location>
        <begin position="223"/>
        <end position="254"/>
    </location>
</feature>
<dbReference type="InterPro" id="IPR035979">
    <property type="entry name" value="RBD_domain_sf"/>
</dbReference>
<evidence type="ECO:0000259" key="14">
    <source>
        <dbReference type="PROSITE" id="PS50199"/>
    </source>
</evidence>
<dbReference type="InterPro" id="IPR013087">
    <property type="entry name" value="Znf_C2H2_type"/>
</dbReference>
<feature type="domain" description="RRM" evidence="11">
    <location>
        <begin position="117"/>
        <end position="210"/>
    </location>
</feature>
<dbReference type="GO" id="GO:0000398">
    <property type="term" value="P:mRNA splicing, via spliceosome"/>
    <property type="evidence" value="ECO:0007669"/>
    <property type="project" value="TreeGrafter"/>
</dbReference>
<evidence type="ECO:0000256" key="5">
    <source>
        <dbReference type="ARBA" id="ARBA00022833"/>
    </source>
</evidence>
<dbReference type="GO" id="GO:0005634">
    <property type="term" value="C:nucleus"/>
    <property type="evidence" value="ECO:0007669"/>
    <property type="project" value="UniProtKB-SubCell"/>
</dbReference>
<dbReference type="InterPro" id="IPR036443">
    <property type="entry name" value="Znf_RanBP2_sf"/>
</dbReference>
<evidence type="ECO:0000256" key="2">
    <source>
        <dbReference type="ARBA" id="ARBA00022723"/>
    </source>
</evidence>
<dbReference type="PROSITE" id="PS50199">
    <property type="entry name" value="ZF_RANBP2_2"/>
    <property type="match status" value="1"/>
</dbReference>
<evidence type="ECO:0000256" key="9">
    <source>
        <dbReference type="PROSITE-ProRule" id="PRU00322"/>
    </source>
</evidence>
<feature type="region of interest" description="Disordered" evidence="10">
    <location>
        <begin position="1"/>
        <end position="125"/>
    </location>
</feature>
<evidence type="ECO:0000259" key="13">
    <source>
        <dbReference type="PROSITE" id="PS50174"/>
    </source>
</evidence>
<dbReference type="PANTHER" id="PTHR13948">
    <property type="entry name" value="RNA-BINDING PROTEIN"/>
    <property type="match status" value="1"/>
</dbReference>
<dbReference type="PROSITE" id="PS50174">
    <property type="entry name" value="G_PATCH"/>
    <property type="match status" value="1"/>
</dbReference>
<dbReference type="SUPFAM" id="SSF54928">
    <property type="entry name" value="RNA-binding domain, RBD"/>
    <property type="match status" value="2"/>
</dbReference>
<feature type="compositionally biased region" description="Polar residues" evidence="10">
    <location>
        <begin position="327"/>
        <end position="341"/>
    </location>
</feature>
<accession>A0A194WA03</accession>
<feature type="domain" description="C2H2-type" evidence="12">
    <location>
        <begin position="639"/>
        <end position="664"/>
    </location>
</feature>
<dbReference type="SUPFAM" id="SSF90209">
    <property type="entry name" value="Ran binding protein zinc finger-like"/>
    <property type="match status" value="1"/>
</dbReference>
<evidence type="ECO:0000256" key="6">
    <source>
        <dbReference type="ARBA" id="ARBA00022884"/>
    </source>
</evidence>
<dbReference type="SMART" id="SM00360">
    <property type="entry name" value="RRM"/>
    <property type="match status" value="2"/>
</dbReference>
<evidence type="ECO:0000256" key="4">
    <source>
        <dbReference type="ARBA" id="ARBA00022771"/>
    </source>
</evidence>
<feature type="region of interest" description="Disordered" evidence="10">
    <location>
        <begin position="457"/>
        <end position="491"/>
    </location>
</feature>
<dbReference type="PANTHER" id="PTHR13948:SF3">
    <property type="entry name" value="FI21118P1"/>
    <property type="match status" value="1"/>
</dbReference>
<dbReference type="EMBL" id="CM003107">
    <property type="protein sequence ID" value="KUI73147.1"/>
    <property type="molecule type" value="Genomic_DNA"/>
</dbReference>
<proteinExistence type="predicted"/>
<dbReference type="SMART" id="SM00443">
    <property type="entry name" value="G_patch"/>
    <property type="match status" value="1"/>
</dbReference>